<dbReference type="PANTHER" id="PTHR23275:SF100">
    <property type="entry name" value="EGF-LIKE DOMAIN-CONTAINING PROTEIN"/>
    <property type="match status" value="1"/>
</dbReference>
<dbReference type="SMART" id="SM00181">
    <property type="entry name" value="EGF"/>
    <property type="match status" value="6"/>
</dbReference>
<keyword evidence="1" id="KW-1133">Transmembrane helix</keyword>
<dbReference type="VEuPathDB" id="GiardiaDB:GLP15_1967"/>
<feature type="signal peptide" evidence="2">
    <location>
        <begin position="1"/>
        <end position="22"/>
    </location>
</feature>
<organism evidence="4 5">
    <name type="scientific">Giardia intestinalis (strain P15)</name>
    <name type="common">Giardia lamblia</name>
    <dbReference type="NCBI Taxonomy" id="658858"/>
    <lineage>
        <taxon>Eukaryota</taxon>
        <taxon>Metamonada</taxon>
        <taxon>Diplomonadida</taxon>
        <taxon>Hexamitidae</taxon>
        <taxon>Giardiinae</taxon>
        <taxon>Giardia</taxon>
    </lineage>
</organism>
<feature type="domain" description="EGF-like" evidence="3">
    <location>
        <begin position="519"/>
        <end position="552"/>
    </location>
</feature>
<name>E1F667_GIAIA</name>
<keyword evidence="2" id="KW-0732">Signal</keyword>
<dbReference type="InterPro" id="IPR006212">
    <property type="entry name" value="Furin_repeat"/>
</dbReference>
<sequence>MDNDSMFGGLIFVFAALQLSWARRATKSLKEVDQCKDCEANSCELVGDAPICTRCSVGMVPIDGTCKAYNNRDVTTAGCKAGGANVGEDATVCEECGTAGAYFLYKGGCYEANRGVGASLCTQAANGYFVSPGAQKADQSVISCSEKTEITVNGRKYTGVAHCVQCQQPNANMGDTAVGPTCQACEDGFFGTTCEACDPSCKTCEGGNGADKCKSCTAETHFLGATSDTLGRCILCGDTSDAAWKGVDGCLKCTASGSANTPATCTECQEDRYFKAKIENTAESCETKESCIGTHFPNDNADGKKRCLLCSDKNGGIERCGECALLSQATRATALVKCSKCTTGNLSPLGDECMLDCPAGTYADSNVCKPCHESCSGCETGNAEASCTACYPGSVLSHDGSEPAGACIPECTGSYAANCEENMCTAVVGGSKYCSKCKVGFVPIDGLCVSTAARAATACVAGEGVCTSCAGGYFLESGGCYKAGAFPGNTLCIAAGVNGKCANCANGQSADPQTGSCPPCPANCSKCSGDSSAKTCTECYSGYYLDAGKACKKCSETSGDIQGVPNCISCKAPASLDVSTLVTCYVKTDGTSGGGGDSGSGGGSTNKSGLSTGAIVGIAVAVIVVVGGLAGFLCWWFICRGRA</sequence>
<dbReference type="SUPFAM" id="SSF57184">
    <property type="entry name" value="Growth factor receptor domain"/>
    <property type="match status" value="3"/>
</dbReference>
<feature type="domain" description="EGF-like" evidence="3">
    <location>
        <begin position="143"/>
        <end position="195"/>
    </location>
</feature>
<dbReference type="CDD" id="cd00064">
    <property type="entry name" value="FU"/>
    <property type="match status" value="1"/>
</dbReference>
<feature type="domain" description="EGF-like" evidence="3">
    <location>
        <begin position="322"/>
        <end position="369"/>
    </location>
</feature>
<feature type="domain" description="EGF-like" evidence="3">
    <location>
        <begin position="410"/>
        <end position="449"/>
    </location>
</feature>
<dbReference type="AlphaFoldDB" id="E1F667"/>
<reference evidence="4 5" key="1">
    <citation type="journal article" date="2010" name="BMC Genomics">
        <title>Genome analysis and comparative genomics of a Giardia intestinalis assemblage E isolate.</title>
        <authorList>
            <person name="Jerlstrom-Hultqvist J."/>
            <person name="Franzen O."/>
            <person name="Ankarklev J."/>
            <person name="Xu F."/>
            <person name="Nohynkova E."/>
            <person name="Andersson J.O."/>
            <person name="Svard S.G."/>
            <person name="Andersson B."/>
        </authorList>
    </citation>
    <scope>NUCLEOTIDE SEQUENCE [LARGE SCALE GENOMIC DNA]</scope>
    <source>
        <strain evidence="4 5">P15</strain>
    </source>
</reference>
<dbReference type="Proteomes" id="UP000008974">
    <property type="component" value="Unassembled WGS sequence"/>
</dbReference>
<feature type="domain" description="EGF-like" evidence="3">
    <location>
        <begin position="370"/>
        <end position="408"/>
    </location>
</feature>
<dbReference type="PANTHER" id="PTHR23275">
    <property type="entry name" value="CABRIOLET.-RELATED"/>
    <property type="match status" value="1"/>
</dbReference>
<feature type="chain" id="PRO_5003145010" evidence="2">
    <location>
        <begin position="23"/>
        <end position="643"/>
    </location>
</feature>
<protein>
    <submittedName>
        <fullName evidence="4">High cysteine membrane protein Group 6</fullName>
    </submittedName>
</protein>
<keyword evidence="1" id="KW-0812">Transmembrane</keyword>
<gene>
    <name evidence="4" type="ORF">GLP15_1967</name>
</gene>
<feature type="transmembrane region" description="Helical" evidence="1">
    <location>
        <begin position="614"/>
        <end position="638"/>
    </location>
</feature>
<dbReference type="InterPro" id="IPR000742">
    <property type="entry name" value="EGF"/>
</dbReference>
<dbReference type="OMA" id="CEANSCE"/>
<evidence type="ECO:0000256" key="2">
    <source>
        <dbReference type="SAM" id="SignalP"/>
    </source>
</evidence>
<dbReference type="InterPro" id="IPR052798">
    <property type="entry name" value="Giardia_VSA"/>
</dbReference>
<dbReference type="OrthoDB" id="18487at2759"/>
<evidence type="ECO:0000256" key="1">
    <source>
        <dbReference type="SAM" id="Phobius"/>
    </source>
</evidence>
<dbReference type="InterPro" id="IPR005127">
    <property type="entry name" value="Giardia_VSP"/>
</dbReference>
<dbReference type="SMART" id="SM00261">
    <property type="entry name" value="FU"/>
    <property type="match status" value="4"/>
</dbReference>
<evidence type="ECO:0000313" key="4">
    <source>
        <dbReference type="EMBL" id="EFO62130.1"/>
    </source>
</evidence>
<accession>E1F667</accession>
<dbReference type="Gene3D" id="2.10.220.10">
    <property type="entry name" value="Hormone Receptor, Insulin-like Growth Factor Receptor 1, Chain A, domain 2"/>
    <property type="match status" value="2"/>
</dbReference>
<dbReference type="InterPro" id="IPR009030">
    <property type="entry name" value="Growth_fac_rcpt_cys_sf"/>
</dbReference>
<evidence type="ECO:0000313" key="5">
    <source>
        <dbReference type="Proteomes" id="UP000008974"/>
    </source>
</evidence>
<dbReference type="EMBL" id="ACVC01000194">
    <property type="protein sequence ID" value="EFO62130.1"/>
    <property type="molecule type" value="Genomic_DNA"/>
</dbReference>
<proteinExistence type="predicted"/>
<evidence type="ECO:0000259" key="3">
    <source>
        <dbReference type="SMART" id="SM00181"/>
    </source>
</evidence>
<keyword evidence="1" id="KW-0472">Membrane</keyword>
<feature type="domain" description="EGF-like" evidence="3">
    <location>
        <begin position="34"/>
        <end position="67"/>
    </location>
</feature>
<dbReference type="Pfam" id="PF03302">
    <property type="entry name" value="VSP"/>
    <property type="match status" value="1"/>
</dbReference>
<comment type="caution">
    <text evidence="4">The sequence shown here is derived from an EMBL/GenBank/DDBJ whole genome shotgun (WGS) entry which is preliminary data.</text>
</comment>